<feature type="compositionally biased region" description="Basic and acidic residues" evidence="1">
    <location>
        <begin position="1861"/>
        <end position="1896"/>
    </location>
</feature>
<feature type="compositionally biased region" description="Basic and acidic residues" evidence="1">
    <location>
        <begin position="1793"/>
        <end position="1825"/>
    </location>
</feature>
<feature type="compositionally biased region" description="Basic and acidic residues" evidence="1">
    <location>
        <begin position="1608"/>
        <end position="1631"/>
    </location>
</feature>
<feature type="compositionally biased region" description="Acidic residues" evidence="1">
    <location>
        <begin position="1752"/>
        <end position="1762"/>
    </location>
</feature>
<evidence type="ECO:0000256" key="1">
    <source>
        <dbReference type="SAM" id="MobiDB-lite"/>
    </source>
</evidence>
<reference evidence="2" key="1">
    <citation type="submission" date="2022-08" db="UniProtKB">
        <authorList>
            <consortium name="EnsemblMetazoa"/>
        </authorList>
    </citation>
    <scope>IDENTIFICATION</scope>
    <source>
        <strain evidence="2">05x7-T-G4-1.051#20</strain>
    </source>
</reference>
<feature type="compositionally biased region" description="Basic and acidic residues" evidence="1">
    <location>
        <begin position="611"/>
        <end position="621"/>
    </location>
</feature>
<dbReference type="SUPFAM" id="SSF47473">
    <property type="entry name" value="EF-hand"/>
    <property type="match status" value="1"/>
</dbReference>
<evidence type="ECO:0000313" key="2">
    <source>
        <dbReference type="EnsemblMetazoa" id="G35040.2:cds"/>
    </source>
</evidence>
<accession>A0A8W8MMD8</accession>
<feature type="compositionally biased region" description="Basic residues" evidence="1">
    <location>
        <begin position="1779"/>
        <end position="1792"/>
    </location>
</feature>
<feature type="compositionally biased region" description="Basic and acidic residues" evidence="1">
    <location>
        <begin position="1681"/>
        <end position="1690"/>
    </location>
</feature>
<feature type="compositionally biased region" description="Basic and acidic residues" evidence="1">
    <location>
        <begin position="1766"/>
        <end position="1778"/>
    </location>
</feature>
<feature type="compositionally biased region" description="Basic and acidic residues" evidence="1">
    <location>
        <begin position="814"/>
        <end position="874"/>
    </location>
</feature>
<evidence type="ECO:0000313" key="3">
    <source>
        <dbReference type="Proteomes" id="UP000005408"/>
    </source>
</evidence>
<keyword evidence="3" id="KW-1185">Reference proteome</keyword>
<feature type="region of interest" description="Disordered" evidence="1">
    <location>
        <begin position="1744"/>
        <end position="1988"/>
    </location>
</feature>
<feature type="compositionally biased region" description="Basic and acidic residues" evidence="1">
    <location>
        <begin position="1927"/>
        <end position="1939"/>
    </location>
</feature>
<sequence length="2388" mass="272174">MSGVTLPAIPGAVPLYTRSLPNGFDSSRSRPSSSGSQCSAYSIVPHVYYDHCSFRTPGYGNTPGIPRAYSKLPSLRTGRKSGYNPNTDIRARYSAKFRKTPDPFKNKLTADSPFLNKSTVEDCLKCLLKVPHKRCESHKYIRVGGGYRHGYWYVKCLLEELELQRQRELILKQRLESIREKNVKAIKTYIRTKSGRLVERIIFLSEEDYAAFKEGKNVQDILKKYLSKDEAQGLESWDKDEVKAIKTYVRTKSGRLVEKLVYVSKEDYDAITQGKGDAKALLKKYAKDGEVIEGWDEAKMKTIKTYVRTKSGRLIEKTIMISQEDYDAMIRDGKDPAEILKKYMPLGDGETLESWKSAEPMKAIKTMVRTKSGRLIEKTVYVSADDYERLQKGDADLNDILGKYMGEDGGTVEGWKKADPTPMKVVKTYIRTKSGRLIEKQVLLTEEEYKQFMESGGNPDFLKKFIELEKGEVIDSWEKASTVFSGEDDEEIKNAKEGQRIVGKDGTVYEVVVDPLTGKKYKKKVGKQSDIDSGFESMQKGKGGRGRKGLGKGEIDHEETAEERRARKQGKRDAGSDSEYSYKSVYSAGGTRHVRRRRKRADGTRSGSESYHSDQDADGEARRRRRRREREHAGSAHSYYSVTSEGGTRHVMRRRKREDGTYSDPESYHSADSFEAGGRMADKKKKEKEKKEKKTKQNRGGEDSDHSYYSETSEGGTRRTLRKKKIRDAHGNVIGYEKPREYDEGCVYTEVSDGKGGKMKVKKENPNSKKAKAKAAAKEAAKAKLKQKYGKDFDPVFSDCTTDDDDVDLENMTEEEKKAYFEGKAKRAAEREKRRREKYGDKYDEMMSKHQEQKKLLEKEKKKAAKLAELREKGLISPSSDWTIDSDTGEPLRKKAKEKVKQERKEQIKRKKLQEAREKGLISPSSDWTLDSDGEPARRSDLVKQGKRPPPEKGKGKKKGKDGNEADDESEEEVIDPITGKVIKKKGNKGRDEEFDYEYDDKGRIIRKTRRNPKPGDNDGSDYEYEYDEDGNMKVVKKKGGQVVEDSDEEQFEVGADGKIRLKGGKKKINLDKLTDEDLRRLGIDPNLSKAEIARRLKEKFGDDIDITAGKKKIGTKHADEYSSDADTDDLANDSDLDVETLRGTKRVNVKLKKGGQELIEHMKKIIAHSDMKGDYNRMDETGDIDFVSHYKLVENHKIDGYAKAFVVEDGDWDTVLTYKESRIALEGVPTIQQISNKQLEYVLKVLNLDDASQITFRMFAVVSALCERVTSMDPVSKHLLEICDLIDIQRKMELYKSMFYCNIGSDTDTNYIKADSLRIELIAGGLNWKQQEFIMERLQPNIFMEISFLDYLVYVPLFLSMHDNICENPLDMSDNKYDKKLRKPSGSYRQRDMNPPDQPLKKTSTFQLKKQAQDLIEGRINKDQLTKEKVELLNKYATLPNIFEEKPVVVKPQETPQPTLGRRGSKLLKKKRGSVAGLDTARSSKKGGAGKGGSKKGKLAGKEKAAFKAGKRNNDSDSDYSYRSVVSAGGTRHVRRRKKNADGTYGDSESYHSSQDEDGEARRRKRRRDREHGDDSDHSYYSVISAGGTRHVRRRKRNPDGTYGDSESYHSGDTDPDLKRELTKTTKTTEESDSDYSYASERSVGGTRYEVKRKRLRDAAGKVIGHGDKVVLGEAVSDADSVRTRRGSIEEGNEPPTHVKDVLNDANVTLQKRGIGSIGDISTAGLDDLIKRSKWPGEGLERIASQLTPDEFSDTTTDDNVDLSKMTEEEREAYLRNREKRRAAREKRRREKYGDKYDEIMKKREQKRFDQLKKEEDEKREGADKLGVGSRRSSMRRASTNLDKDKIKDRPKSMVTYEKGPPRDLGHNQKIDNREIGLSHESWAKDKNDKSRRGSSDSSADNPRRMLRESTILNKLPSIPQGKMFPSDRRGKRGDGRGNDGSTLDGEDSTFVGSENTEDRQDGNADKERAKSPVLERGADGKLRPKKKKININDLDADTLRKLGIDPNLSKKEIAKKLKELFGDDMQITDGENVIGTKGIDEFDQDMTDEQLAAMEDLDLSTVTGKRRVNILFQRGGSALRRHFERILKACKLREEKAKDIDERDSSIDFLNHYRLVDPMNLDGYAKAFVVEDTDYDTVLNSSDTKVALDGIEMLQHLTEKQLDYVFKVLHIDEASQVTFKMFAVITALCERVTNMDELSKHLLDICNLGDVERKLELYKAMFYHNIPSYRDTNYVTSDSLKIELIAGGLNWKQQEFVMEKLEPSRYGEISFLDYMCYIPLFLSMHDNICYNPLDMSNKKYQMPPRKRPPSAQRDMNPLGQRLKKTSDFLMKRLAKEVAEGKINEDILQPEERELLKKYAVLPDIRNILKTEREETADEMSFKDLIY</sequence>
<feature type="compositionally biased region" description="Acidic residues" evidence="1">
    <location>
        <begin position="1019"/>
        <end position="1028"/>
    </location>
</feature>
<feature type="region of interest" description="Disordered" evidence="1">
    <location>
        <begin position="522"/>
        <end position="725"/>
    </location>
</feature>
<name>A0A8W8MMD8_MAGGI</name>
<feature type="compositionally biased region" description="Polar residues" evidence="1">
    <location>
        <begin position="877"/>
        <end position="886"/>
    </location>
</feature>
<proteinExistence type="predicted"/>
<protein>
    <submittedName>
        <fullName evidence="2">Uncharacterized protein</fullName>
    </submittedName>
</protein>
<dbReference type="PANTHER" id="PTHR35538">
    <property type="entry name" value="LIG_CHAN-GLU_BD DOMAIN-CONTAINING PROTEIN"/>
    <property type="match status" value="1"/>
</dbReference>
<dbReference type="PANTHER" id="PTHR35538:SF3">
    <property type="entry name" value="C-TYPE LECTIN DOMAIN-CONTAINING PROTEIN"/>
    <property type="match status" value="1"/>
</dbReference>
<feature type="region of interest" description="Disordered" evidence="1">
    <location>
        <begin position="753"/>
        <end position="775"/>
    </location>
</feature>
<dbReference type="Proteomes" id="UP000005408">
    <property type="component" value="Unassembled WGS sequence"/>
</dbReference>
<feature type="compositionally biased region" description="Acidic residues" evidence="1">
    <location>
        <begin position="965"/>
        <end position="975"/>
    </location>
</feature>
<feature type="compositionally biased region" description="Basic residues" evidence="1">
    <location>
        <begin position="682"/>
        <end position="697"/>
    </location>
</feature>
<organism evidence="2 3">
    <name type="scientific">Magallana gigas</name>
    <name type="common">Pacific oyster</name>
    <name type="synonym">Crassostrea gigas</name>
    <dbReference type="NCBI Taxonomy" id="29159"/>
    <lineage>
        <taxon>Eukaryota</taxon>
        <taxon>Metazoa</taxon>
        <taxon>Spiralia</taxon>
        <taxon>Lophotrochozoa</taxon>
        <taxon>Mollusca</taxon>
        <taxon>Bivalvia</taxon>
        <taxon>Autobranchia</taxon>
        <taxon>Pteriomorphia</taxon>
        <taxon>Ostreida</taxon>
        <taxon>Ostreoidea</taxon>
        <taxon>Ostreidae</taxon>
        <taxon>Magallana</taxon>
    </lineage>
</organism>
<feature type="compositionally biased region" description="Basic residues" evidence="1">
    <location>
        <begin position="1464"/>
        <end position="1474"/>
    </location>
</feature>
<feature type="compositionally biased region" description="Basic and acidic residues" evidence="1">
    <location>
        <begin position="935"/>
        <end position="954"/>
    </location>
</feature>
<feature type="region of interest" description="Disordered" evidence="1">
    <location>
        <begin position="1377"/>
        <end position="1405"/>
    </location>
</feature>
<feature type="region of interest" description="Disordered" evidence="1">
    <location>
        <begin position="1450"/>
        <end position="1650"/>
    </location>
</feature>
<dbReference type="InterPro" id="IPR011992">
    <property type="entry name" value="EF-hand-dom_pair"/>
</dbReference>
<feature type="compositionally biased region" description="Basic and acidic residues" evidence="1">
    <location>
        <begin position="753"/>
        <end position="767"/>
    </location>
</feature>
<dbReference type="EnsemblMetazoa" id="G35040.2">
    <property type="protein sequence ID" value="G35040.2:cds"/>
    <property type="gene ID" value="G35040"/>
</dbReference>
<feature type="compositionally biased region" description="Basic and acidic residues" evidence="1">
    <location>
        <begin position="1958"/>
        <end position="1972"/>
    </location>
</feature>
<feature type="region of interest" description="Disordered" evidence="1">
    <location>
        <begin position="1680"/>
        <end position="1701"/>
    </location>
</feature>
<feature type="region of interest" description="Disordered" evidence="1">
    <location>
        <begin position="814"/>
        <end position="1028"/>
    </location>
</feature>
<feature type="compositionally biased region" description="Basic and acidic residues" evidence="1">
    <location>
        <begin position="1843"/>
        <end position="1853"/>
    </location>
</feature>
<feature type="compositionally biased region" description="Basic and acidic residues" evidence="1">
    <location>
        <begin position="699"/>
        <end position="708"/>
    </location>
</feature>